<sequence length="130" mass="15341">KLVDVAESLKKNLEQEKKEKIELEFKIRQEVGNDYAAYSDELLDEQKKIFERQIESLREIYKQRFDAMKETYEKKIHDLQEELNESDDSFENSISEINKTFDKIEEESLISFSPAVGQPSKQGILFQSEL</sequence>
<reference evidence="2 3" key="1">
    <citation type="journal article" date="2019" name="Sci. Rep.">
        <title>Orb-weaving spider Araneus ventricosus genome elucidates the spidroin gene catalogue.</title>
        <authorList>
            <person name="Kono N."/>
            <person name="Nakamura H."/>
            <person name="Ohtoshi R."/>
            <person name="Moran D.A.P."/>
            <person name="Shinohara A."/>
            <person name="Yoshida Y."/>
            <person name="Fujiwara M."/>
            <person name="Mori M."/>
            <person name="Tomita M."/>
            <person name="Arakawa K."/>
        </authorList>
    </citation>
    <scope>NUCLEOTIDE SEQUENCE [LARGE SCALE GENOMIC DNA]</scope>
</reference>
<evidence type="ECO:0000256" key="1">
    <source>
        <dbReference type="SAM" id="Coils"/>
    </source>
</evidence>
<keyword evidence="3" id="KW-1185">Reference proteome</keyword>
<dbReference type="OrthoDB" id="6436009at2759"/>
<dbReference type="AlphaFoldDB" id="A0A4Y2VXU3"/>
<name>A0A4Y2VXU3_ARAVE</name>
<evidence type="ECO:0000313" key="2">
    <source>
        <dbReference type="EMBL" id="GBO29074.1"/>
    </source>
</evidence>
<evidence type="ECO:0000313" key="3">
    <source>
        <dbReference type="Proteomes" id="UP000499080"/>
    </source>
</evidence>
<keyword evidence="1" id="KW-0175">Coiled coil</keyword>
<organism evidence="2 3">
    <name type="scientific">Araneus ventricosus</name>
    <name type="common">Orbweaver spider</name>
    <name type="synonym">Epeira ventricosa</name>
    <dbReference type="NCBI Taxonomy" id="182803"/>
    <lineage>
        <taxon>Eukaryota</taxon>
        <taxon>Metazoa</taxon>
        <taxon>Ecdysozoa</taxon>
        <taxon>Arthropoda</taxon>
        <taxon>Chelicerata</taxon>
        <taxon>Arachnida</taxon>
        <taxon>Araneae</taxon>
        <taxon>Araneomorphae</taxon>
        <taxon>Entelegynae</taxon>
        <taxon>Araneoidea</taxon>
        <taxon>Araneidae</taxon>
        <taxon>Araneus</taxon>
    </lineage>
</organism>
<dbReference type="EMBL" id="BGPR01052209">
    <property type="protein sequence ID" value="GBO29074.1"/>
    <property type="molecule type" value="Genomic_DNA"/>
</dbReference>
<feature type="coiled-coil region" evidence="1">
    <location>
        <begin position="62"/>
        <end position="89"/>
    </location>
</feature>
<gene>
    <name evidence="2" type="ORF">AVEN_216307_1</name>
</gene>
<feature type="non-terminal residue" evidence="2">
    <location>
        <position position="1"/>
    </location>
</feature>
<proteinExistence type="predicted"/>
<dbReference type="Proteomes" id="UP000499080">
    <property type="component" value="Unassembled WGS sequence"/>
</dbReference>
<accession>A0A4Y2VXU3</accession>
<comment type="caution">
    <text evidence="2">The sequence shown here is derived from an EMBL/GenBank/DDBJ whole genome shotgun (WGS) entry which is preliminary data.</text>
</comment>
<protein>
    <submittedName>
        <fullName evidence="2">Uncharacterized protein</fullName>
    </submittedName>
</protein>